<dbReference type="PROSITE" id="PS50067">
    <property type="entry name" value="KINESIN_MOTOR_2"/>
    <property type="match status" value="1"/>
</dbReference>
<organism evidence="10 11">
    <name type="scientific">Pomacea canaliculata</name>
    <name type="common">Golden apple snail</name>
    <dbReference type="NCBI Taxonomy" id="400727"/>
    <lineage>
        <taxon>Eukaryota</taxon>
        <taxon>Metazoa</taxon>
        <taxon>Spiralia</taxon>
        <taxon>Lophotrochozoa</taxon>
        <taxon>Mollusca</taxon>
        <taxon>Gastropoda</taxon>
        <taxon>Caenogastropoda</taxon>
        <taxon>Architaenioglossa</taxon>
        <taxon>Ampullarioidea</taxon>
        <taxon>Ampullariidae</taxon>
        <taxon>Pomacea</taxon>
    </lineage>
</organism>
<dbReference type="STRING" id="400727.A0A2T7NZD5"/>
<dbReference type="PRINTS" id="PR00380">
    <property type="entry name" value="KINESINHEAVY"/>
</dbReference>
<dbReference type="CDD" id="cd22708">
    <property type="entry name" value="FHA_KIF16"/>
    <property type="match status" value="1"/>
</dbReference>
<dbReference type="Gene3D" id="3.40.850.10">
    <property type="entry name" value="Kinesin motor domain"/>
    <property type="match status" value="1"/>
</dbReference>
<dbReference type="PANTHER" id="PTHR47117:SF6">
    <property type="entry name" value="KINESIN-LIKE PROTEIN KIF16B"/>
    <property type="match status" value="1"/>
</dbReference>
<dbReference type="InterPro" id="IPR001683">
    <property type="entry name" value="PX_dom"/>
</dbReference>
<feature type="region of interest" description="Disordered" evidence="7">
    <location>
        <begin position="1"/>
        <end position="24"/>
    </location>
</feature>
<sequence>MNIIFGKPHSSNKVPEAGGEGDHGRDQLKLREFTFDYSFWSVCSTDSHFIKQEQVFEALGLDVVSAAYEGYNVCVFAYGQTGSGKTFTMMGSQDNPGFIPRFCEEMFARMSEQGATYRTQVSYLEIYNEKVRDLLKYSTSGKSSHRLRIREHPKDGPYVQDLSHHTVVSYDGIASLMNRGNSNRTTASTLMNDVSSRSHAIFTITFTQAKFQDGLPSERQSKIHLVDLAGSERADASGATGQRLKEGGSINRSLVTLGNVISVLGMGDPNVRLIRELREEIARLKSLLGGNLDNISSPKVQERLHENEARIKVLTEEWAGKWRESASILQVKKELGTSKEGRGVVLDSTLPHLIGIDDDILSTGIMLYHLKEGITTIGSDDSDEPQDITITGPNVEPQHCVIEYRHGSVTLHPIEDSLCEINGAVINEPVNLTQGAVILLGKTNMFRFNHPAEAQKLKQMRKSTSSLCLYKSRILNNSHTSLLSHSLNDLYRSNDSLAVVAGSGRKRVEDAIWEFEESHREDQELLDRKRQEIQELEDKYKQKDDDWQKQQEELEQQLEESQKQLLALEDEMTTLRETMSPAKSIEEALRRLEEEEKKTQQKTTVLREELLQELRDLSSRHEATEASIAASLTELDNQVSSKQTMLMTLEEEIAHRRKALLTDKQKKEDQMSTLTSEVTAVREHLNVERERLLSEDSMLKEKYYIVLQKEAALRKEHAQLDQEKNIDWKKILDIFSEENYHIEEAWNDLVQHEQTVNERLLKGEFSSEEERNECEFDKYQLEQARVLLKEEEDKIAATQQKEMERLEGEMEKWAQQKENEISLLQRERDDLMRHKSKEMSDLLAQLENKLTAFNEQQEKCCEADKMLSCFEDEAKKQISGLLADQKKLLELKNLKMEEQATAEEEKKKVEAEIQTRLVEVQQAADTELQKIYEEKEKLLGLRKQAEEEMILGMVQKEDTVTGDILKEQQKALEDSTKKCQMLTEQVRILQEQLAASQHQHDVDLERELDSLEFKKLQLQDLERQERINALVEQEVKRRLFEEKVEREKQRRMEREQERLERDKEIHRLKSLHEREIRQLKARLENRSAFFYFFFQTHSSSFDGSRRKLVAQLSLSDPPPPVNITIPNYELRGSGRDSHYEYEVKVTIGDDIWSVFRRYSRFRELHQTMRKKYPTVDILIFPPRRLFHRNERVASERRVLLEQYLNNLVEACMRCPDCPLHPENNRYLSKPVLAKFDLFFQRGLFEHARNIAT</sequence>
<keyword evidence="4 5" id="KW-0505">Motor protein</keyword>
<dbReference type="SUPFAM" id="SSF64268">
    <property type="entry name" value="PX domain"/>
    <property type="match status" value="1"/>
</dbReference>
<accession>A0A2T7NZD5</accession>
<dbReference type="InterPro" id="IPR008984">
    <property type="entry name" value="SMAD_FHA_dom_sf"/>
</dbReference>
<evidence type="ECO:0000313" key="11">
    <source>
        <dbReference type="Proteomes" id="UP000245119"/>
    </source>
</evidence>
<evidence type="ECO:0000256" key="3">
    <source>
        <dbReference type="ARBA" id="ARBA00023054"/>
    </source>
</evidence>
<dbReference type="GO" id="GO:0035091">
    <property type="term" value="F:phosphatidylinositol binding"/>
    <property type="evidence" value="ECO:0007669"/>
    <property type="project" value="InterPro"/>
</dbReference>
<evidence type="ECO:0000259" key="8">
    <source>
        <dbReference type="PROSITE" id="PS50067"/>
    </source>
</evidence>
<dbReference type="InterPro" id="IPR019821">
    <property type="entry name" value="Kinesin_motor_CS"/>
</dbReference>
<dbReference type="InterPro" id="IPR000253">
    <property type="entry name" value="FHA_dom"/>
</dbReference>
<dbReference type="PROSITE" id="PS50195">
    <property type="entry name" value="PX"/>
    <property type="match status" value="1"/>
</dbReference>
<proteinExistence type="inferred from homology"/>
<evidence type="ECO:0000313" key="10">
    <source>
        <dbReference type="EMBL" id="PVD26503.1"/>
    </source>
</evidence>
<gene>
    <name evidence="10" type="ORF">C0Q70_14180</name>
</gene>
<dbReference type="GO" id="GO:0008017">
    <property type="term" value="F:microtubule binding"/>
    <property type="evidence" value="ECO:0007669"/>
    <property type="project" value="InterPro"/>
</dbReference>
<evidence type="ECO:0000256" key="7">
    <source>
        <dbReference type="SAM" id="MobiDB-lite"/>
    </source>
</evidence>
<feature type="domain" description="PX" evidence="9">
    <location>
        <begin position="1119"/>
        <end position="1252"/>
    </location>
</feature>
<protein>
    <recommendedName>
        <fullName evidence="12">Kinesin motor domain-containing protein</fullName>
    </recommendedName>
</protein>
<evidence type="ECO:0000256" key="4">
    <source>
        <dbReference type="ARBA" id="ARBA00023175"/>
    </source>
</evidence>
<comment type="caution">
    <text evidence="10">The sequence shown here is derived from an EMBL/GenBank/DDBJ whole genome shotgun (WGS) entry which is preliminary data.</text>
</comment>
<feature type="coiled-coil region" evidence="6">
    <location>
        <begin position="781"/>
        <end position="1069"/>
    </location>
</feature>
<dbReference type="Gene3D" id="3.30.1520.10">
    <property type="entry name" value="Phox-like domain"/>
    <property type="match status" value="1"/>
</dbReference>
<name>A0A2T7NZD5_POMCA</name>
<dbReference type="AlphaFoldDB" id="A0A2T7NZD5"/>
<dbReference type="EMBL" id="PZQS01000008">
    <property type="protein sequence ID" value="PVD26503.1"/>
    <property type="molecule type" value="Genomic_DNA"/>
</dbReference>
<dbReference type="SUPFAM" id="SSF52540">
    <property type="entry name" value="P-loop containing nucleoside triphosphate hydrolases"/>
    <property type="match status" value="1"/>
</dbReference>
<dbReference type="Gene3D" id="2.60.200.20">
    <property type="match status" value="1"/>
</dbReference>
<dbReference type="GO" id="GO:0003777">
    <property type="term" value="F:microtubule motor activity"/>
    <property type="evidence" value="ECO:0007669"/>
    <property type="project" value="InterPro"/>
</dbReference>
<evidence type="ECO:0008006" key="12">
    <source>
        <dbReference type="Google" id="ProtNLM"/>
    </source>
</evidence>
<dbReference type="GO" id="GO:0005524">
    <property type="term" value="F:ATP binding"/>
    <property type="evidence" value="ECO:0007669"/>
    <property type="project" value="UniProtKB-UniRule"/>
</dbReference>
<dbReference type="PANTHER" id="PTHR47117">
    <property type="entry name" value="STAR-RELATED LIPID TRANSFER PROTEIN 9"/>
    <property type="match status" value="1"/>
</dbReference>
<evidence type="ECO:0000256" key="2">
    <source>
        <dbReference type="ARBA" id="ARBA00022840"/>
    </source>
</evidence>
<dbReference type="PROSITE" id="PS00411">
    <property type="entry name" value="KINESIN_MOTOR_1"/>
    <property type="match status" value="1"/>
</dbReference>
<keyword evidence="1 5" id="KW-0547">Nucleotide-binding</keyword>
<dbReference type="GO" id="GO:0007018">
    <property type="term" value="P:microtubule-based movement"/>
    <property type="evidence" value="ECO:0007669"/>
    <property type="project" value="InterPro"/>
</dbReference>
<feature type="domain" description="Kinesin motor" evidence="8">
    <location>
        <begin position="1"/>
        <end position="271"/>
    </location>
</feature>
<evidence type="ECO:0000256" key="6">
    <source>
        <dbReference type="SAM" id="Coils"/>
    </source>
</evidence>
<dbReference type="Pfam" id="PF00225">
    <property type="entry name" value="Kinesin"/>
    <property type="match status" value="1"/>
</dbReference>
<feature type="coiled-coil region" evidence="6">
    <location>
        <begin position="519"/>
        <end position="677"/>
    </location>
</feature>
<dbReference type="InterPro" id="IPR027417">
    <property type="entry name" value="P-loop_NTPase"/>
</dbReference>
<reference evidence="10 11" key="1">
    <citation type="submission" date="2018-04" db="EMBL/GenBank/DDBJ databases">
        <title>The genome of golden apple snail Pomacea canaliculata provides insight into stress tolerance and invasive adaptation.</title>
        <authorList>
            <person name="Liu C."/>
            <person name="Liu B."/>
            <person name="Ren Y."/>
            <person name="Zhang Y."/>
            <person name="Wang H."/>
            <person name="Li S."/>
            <person name="Jiang F."/>
            <person name="Yin L."/>
            <person name="Zhang G."/>
            <person name="Qian W."/>
            <person name="Fan W."/>
        </authorList>
    </citation>
    <scope>NUCLEOTIDE SEQUENCE [LARGE SCALE GENOMIC DNA]</scope>
    <source>
        <strain evidence="10">SZHN2017</strain>
        <tissue evidence="10">Muscle</tissue>
    </source>
</reference>
<keyword evidence="3 6" id="KW-0175">Coiled coil</keyword>
<dbReference type="SUPFAM" id="SSF49879">
    <property type="entry name" value="SMAD/FHA domain"/>
    <property type="match status" value="1"/>
</dbReference>
<evidence type="ECO:0000256" key="5">
    <source>
        <dbReference type="PROSITE-ProRule" id="PRU00283"/>
    </source>
</evidence>
<dbReference type="SMART" id="SM00129">
    <property type="entry name" value="KISc"/>
    <property type="match status" value="1"/>
</dbReference>
<dbReference type="OrthoDB" id="3176171at2759"/>
<evidence type="ECO:0000256" key="1">
    <source>
        <dbReference type="ARBA" id="ARBA00022741"/>
    </source>
</evidence>
<dbReference type="SMART" id="SM00312">
    <property type="entry name" value="PX"/>
    <property type="match status" value="1"/>
</dbReference>
<dbReference type="Pfam" id="PF00498">
    <property type="entry name" value="FHA"/>
    <property type="match status" value="1"/>
</dbReference>
<dbReference type="InterPro" id="IPR036871">
    <property type="entry name" value="PX_dom_sf"/>
</dbReference>
<evidence type="ECO:0000259" key="9">
    <source>
        <dbReference type="PROSITE" id="PS50195"/>
    </source>
</evidence>
<dbReference type="InterPro" id="IPR036961">
    <property type="entry name" value="Kinesin_motor_dom_sf"/>
</dbReference>
<dbReference type="FunFam" id="2.60.200.20:FF:000005">
    <property type="entry name" value="Kinesin family member 16B"/>
    <property type="match status" value="1"/>
</dbReference>
<feature type="binding site" evidence="5">
    <location>
        <begin position="79"/>
        <end position="86"/>
    </location>
    <ligand>
        <name>ATP</name>
        <dbReference type="ChEBI" id="CHEBI:30616"/>
    </ligand>
</feature>
<dbReference type="Proteomes" id="UP000245119">
    <property type="component" value="Linkage Group LG8"/>
</dbReference>
<keyword evidence="11" id="KW-1185">Reference proteome</keyword>
<dbReference type="InterPro" id="IPR001752">
    <property type="entry name" value="Kinesin_motor_dom"/>
</dbReference>
<comment type="similarity">
    <text evidence="5">Belongs to the TRAFAC class myosin-kinesin ATPase superfamily. Kinesin family.</text>
</comment>
<keyword evidence="2 5" id="KW-0067">ATP-binding</keyword>
<dbReference type="Pfam" id="PF00787">
    <property type="entry name" value="PX"/>
    <property type="match status" value="1"/>
</dbReference>